<accession>A0AAP9GUA1</accession>
<dbReference type="InterPro" id="IPR016893">
    <property type="entry name" value="UCP028589"/>
</dbReference>
<sequence length="253" mass="27432">MAMSYYSLRGKLHLALLIAGVPSELRYVGNTPELSVAMSATTIDHRESNTGMDTIDASLFRIDEVTFDGILEEIGKENIAYILSGTNHDVESETVASKSLGVVTVGQKIRLGGYNLTDVSFTDSTPDLPVTIDPSKYTVDPVFGTVVFHDLDGVTTPVLANYKTGAVTHTTIASDFNKEYQLYFEGENIVNGQNVALTLHKTKKSPEAEFGLIHEEFGQYSISGKALSDSTKDKDGAFGLYGYYVEIPAVPSP</sequence>
<dbReference type="RefSeq" id="WP_154320630.1">
    <property type="nucleotide sequence ID" value="NZ_CP046045.1"/>
</dbReference>
<dbReference type="Proteomes" id="UP000405075">
    <property type="component" value="Chromosome"/>
</dbReference>
<evidence type="ECO:0008006" key="3">
    <source>
        <dbReference type="Google" id="ProtNLM"/>
    </source>
</evidence>
<proteinExistence type="predicted"/>
<name>A0AAP9GUA1_9GAMM</name>
<gene>
    <name evidence="1" type="ORF">GJD93_06715</name>
</gene>
<dbReference type="AlphaFoldDB" id="A0AAP9GUA1"/>
<dbReference type="PIRSF" id="PIRSF028589">
    <property type="entry name" value="UCP028589"/>
    <property type="match status" value="1"/>
</dbReference>
<evidence type="ECO:0000313" key="2">
    <source>
        <dbReference type="Proteomes" id="UP000405075"/>
    </source>
</evidence>
<organism evidence="1 2">
    <name type="scientific">Acinetobacter towneri</name>
    <dbReference type="NCBI Taxonomy" id="202956"/>
    <lineage>
        <taxon>Bacteria</taxon>
        <taxon>Pseudomonadati</taxon>
        <taxon>Pseudomonadota</taxon>
        <taxon>Gammaproteobacteria</taxon>
        <taxon>Moraxellales</taxon>
        <taxon>Moraxellaceae</taxon>
        <taxon>Acinetobacter</taxon>
    </lineage>
</organism>
<dbReference type="EMBL" id="CP046045">
    <property type="protein sequence ID" value="QGM27386.1"/>
    <property type="molecule type" value="Genomic_DNA"/>
</dbReference>
<evidence type="ECO:0000313" key="1">
    <source>
        <dbReference type="EMBL" id="QGM27386.1"/>
    </source>
</evidence>
<protein>
    <recommendedName>
        <fullName evidence="3">Major tail protein</fullName>
    </recommendedName>
</protein>
<reference evidence="2" key="1">
    <citation type="submission" date="2019-11" db="EMBL/GenBank/DDBJ databases">
        <title>Escherichia coli 1916D6.</title>
        <authorList>
            <person name="Yao H."/>
            <person name="Du X."/>
            <person name="Yu R."/>
            <person name="Li A."/>
        </authorList>
    </citation>
    <scope>NUCLEOTIDE SEQUENCE [LARGE SCALE GENOMIC DNA]</scope>
    <source>
        <strain evidence="2">19110F47</strain>
    </source>
</reference>